<dbReference type="Gene3D" id="3.40.50.200">
    <property type="entry name" value="Peptidase S8/S53 domain"/>
    <property type="match status" value="1"/>
</dbReference>
<comment type="similarity">
    <text evidence="1 5">Belongs to the peptidase S8 family.</text>
</comment>
<dbReference type="PANTHER" id="PTHR43399:SF4">
    <property type="entry name" value="CELL WALL-ASSOCIATED PROTEASE"/>
    <property type="match status" value="1"/>
</dbReference>
<accession>A0A2M7S8U1</accession>
<dbReference type="PROSITE" id="PS00137">
    <property type="entry name" value="SUBTILASE_HIS"/>
    <property type="match status" value="1"/>
</dbReference>
<feature type="domain" description="Fervidolysin-like N-terminal prodomain" evidence="8">
    <location>
        <begin position="67"/>
        <end position="109"/>
    </location>
</feature>
<feature type="signal peptide" evidence="6">
    <location>
        <begin position="1"/>
        <end position="20"/>
    </location>
</feature>
<dbReference type="PROSITE" id="PS51892">
    <property type="entry name" value="SUBTILASE"/>
    <property type="match status" value="1"/>
</dbReference>
<proteinExistence type="inferred from homology"/>
<name>A0A2M7S8U1_9BACT</name>
<keyword evidence="2" id="KW-0645">Protease</keyword>
<evidence type="ECO:0000313" key="9">
    <source>
        <dbReference type="EMBL" id="PIZ15921.1"/>
    </source>
</evidence>
<dbReference type="InterPro" id="IPR022398">
    <property type="entry name" value="Peptidase_S8_His-AS"/>
</dbReference>
<dbReference type="Pfam" id="PF00082">
    <property type="entry name" value="Peptidase_S8"/>
    <property type="match status" value="1"/>
</dbReference>
<keyword evidence="3" id="KW-0378">Hydrolase</keyword>
<comment type="caution">
    <text evidence="9">The sequence shown here is derived from an EMBL/GenBank/DDBJ whole genome shotgun (WGS) entry which is preliminary data.</text>
</comment>
<evidence type="ECO:0000256" key="2">
    <source>
        <dbReference type="ARBA" id="ARBA00022670"/>
    </source>
</evidence>
<evidence type="ECO:0000313" key="10">
    <source>
        <dbReference type="Proteomes" id="UP000229307"/>
    </source>
</evidence>
<organism evidence="9 10">
    <name type="scientific">Candidatus Desantisbacteria bacterium CG_4_10_14_0_8_um_filter_48_22</name>
    <dbReference type="NCBI Taxonomy" id="1974543"/>
    <lineage>
        <taxon>Bacteria</taxon>
        <taxon>Candidatus Desantisiibacteriota</taxon>
    </lineage>
</organism>
<dbReference type="SUPFAM" id="SSF52743">
    <property type="entry name" value="Subtilisin-like"/>
    <property type="match status" value="1"/>
</dbReference>
<dbReference type="InterPro" id="IPR023827">
    <property type="entry name" value="Peptidase_S8_Asp-AS"/>
</dbReference>
<protein>
    <submittedName>
        <fullName evidence="9">Uncharacterized protein</fullName>
    </submittedName>
</protein>
<dbReference type="Proteomes" id="UP000229307">
    <property type="component" value="Unassembled WGS sequence"/>
</dbReference>
<dbReference type="PROSITE" id="PS00136">
    <property type="entry name" value="SUBTILASE_ASP"/>
    <property type="match status" value="1"/>
</dbReference>
<evidence type="ECO:0000256" key="4">
    <source>
        <dbReference type="ARBA" id="ARBA00022825"/>
    </source>
</evidence>
<evidence type="ECO:0000259" key="8">
    <source>
        <dbReference type="Pfam" id="PF22148"/>
    </source>
</evidence>
<dbReference type="InterPro" id="IPR000209">
    <property type="entry name" value="Peptidase_S8/S53_dom"/>
</dbReference>
<sequence>MKRIAVFLVVFFLSSFPAGAEYVPGEIIIKFKPAITHSITGQANAGKMADEGRKNLGRVFRRADLDTPEIKRILKGTGVLQLKLHPGLNVDETLRKLRADPDIEYAEPNYKVKAFATTPDDAYFDQQWGLKAIMADKVWDVERGDTDNTVVVAVIDSGVDMDHPDLVGNLIFPGNDIYYGDSDPNDGYGHGTHVAGIIAAVTNNVIGVAGVSWYAKILPVKVLDDDGLGDDLKVAEGMEWAADNGARIL</sequence>
<evidence type="ECO:0000256" key="5">
    <source>
        <dbReference type="PROSITE-ProRule" id="PRU01240"/>
    </source>
</evidence>
<evidence type="ECO:0000256" key="1">
    <source>
        <dbReference type="ARBA" id="ARBA00011073"/>
    </source>
</evidence>
<evidence type="ECO:0000256" key="3">
    <source>
        <dbReference type="ARBA" id="ARBA00022801"/>
    </source>
</evidence>
<dbReference type="PANTHER" id="PTHR43399">
    <property type="entry name" value="SUBTILISIN-RELATED"/>
    <property type="match status" value="1"/>
</dbReference>
<dbReference type="GO" id="GO:0004252">
    <property type="term" value="F:serine-type endopeptidase activity"/>
    <property type="evidence" value="ECO:0007669"/>
    <property type="project" value="InterPro"/>
</dbReference>
<comment type="caution">
    <text evidence="5">Lacks conserved residue(s) required for the propagation of feature annotation.</text>
</comment>
<dbReference type="InterPro" id="IPR051048">
    <property type="entry name" value="Peptidase_S8/S53_subtilisin"/>
</dbReference>
<dbReference type="InterPro" id="IPR054399">
    <property type="entry name" value="Fervidolysin-like_N_prodom"/>
</dbReference>
<dbReference type="InterPro" id="IPR015500">
    <property type="entry name" value="Peptidase_S8_subtilisin-rel"/>
</dbReference>
<evidence type="ECO:0000259" key="7">
    <source>
        <dbReference type="Pfam" id="PF00082"/>
    </source>
</evidence>
<gene>
    <name evidence="9" type="ORF">COY52_08475</name>
</gene>
<dbReference type="AlphaFoldDB" id="A0A2M7S8U1"/>
<dbReference type="PRINTS" id="PR00723">
    <property type="entry name" value="SUBTILISIN"/>
</dbReference>
<dbReference type="Pfam" id="PF22148">
    <property type="entry name" value="Fervidolysin_NPro-like"/>
    <property type="match status" value="1"/>
</dbReference>
<feature type="domain" description="Peptidase S8/S53" evidence="7">
    <location>
        <begin position="148"/>
        <end position="248"/>
    </location>
</feature>
<evidence type="ECO:0000256" key="6">
    <source>
        <dbReference type="SAM" id="SignalP"/>
    </source>
</evidence>
<keyword evidence="4" id="KW-0720">Serine protease</keyword>
<dbReference type="InterPro" id="IPR036852">
    <property type="entry name" value="Peptidase_S8/S53_dom_sf"/>
</dbReference>
<feature type="chain" id="PRO_5014663384" evidence="6">
    <location>
        <begin position="21"/>
        <end position="249"/>
    </location>
</feature>
<feature type="non-terminal residue" evidence="9">
    <location>
        <position position="249"/>
    </location>
</feature>
<reference evidence="10" key="1">
    <citation type="submission" date="2017-09" db="EMBL/GenBank/DDBJ databases">
        <title>Depth-based differentiation of microbial function through sediment-hosted aquifers and enrichment of novel symbionts in the deep terrestrial subsurface.</title>
        <authorList>
            <person name="Probst A.J."/>
            <person name="Ladd B."/>
            <person name="Jarett J.K."/>
            <person name="Geller-Mcgrath D.E."/>
            <person name="Sieber C.M.K."/>
            <person name="Emerson J.B."/>
            <person name="Anantharaman K."/>
            <person name="Thomas B.C."/>
            <person name="Malmstrom R."/>
            <person name="Stieglmeier M."/>
            <person name="Klingl A."/>
            <person name="Woyke T."/>
            <person name="Ryan C.M."/>
            <person name="Banfield J.F."/>
        </authorList>
    </citation>
    <scope>NUCLEOTIDE SEQUENCE [LARGE SCALE GENOMIC DNA]</scope>
</reference>
<dbReference type="EMBL" id="PFMR01000223">
    <property type="protein sequence ID" value="PIZ15921.1"/>
    <property type="molecule type" value="Genomic_DNA"/>
</dbReference>
<keyword evidence="6" id="KW-0732">Signal</keyword>
<dbReference type="GO" id="GO:0006508">
    <property type="term" value="P:proteolysis"/>
    <property type="evidence" value="ECO:0007669"/>
    <property type="project" value="UniProtKB-KW"/>
</dbReference>